<feature type="compositionally biased region" description="Basic and acidic residues" evidence="1">
    <location>
        <begin position="329"/>
        <end position="346"/>
    </location>
</feature>
<feature type="compositionally biased region" description="Low complexity" evidence="1">
    <location>
        <begin position="352"/>
        <end position="382"/>
    </location>
</feature>
<dbReference type="STRING" id="37653.A0A0L8FMR2"/>
<evidence type="ECO:0000256" key="1">
    <source>
        <dbReference type="SAM" id="MobiDB-lite"/>
    </source>
</evidence>
<evidence type="ECO:0008006" key="3">
    <source>
        <dbReference type="Google" id="ProtNLM"/>
    </source>
</evidence>
<dbReference type="GO" id="GO:0006898">
    <property type="term" value="P:receptor-mediated endocytosis"/>
    <property type="evidence" value="ECO:0007669"/>
    <property type="project" value="TreeGrafter"/>
</dbReference>
<dbReference type="OrthoDB" id="2113814at2759"/>
<dbReference type="SUPFAM" id="SSF50989">
    <property type="entry name" value="Clathrin heavy-chain terminal domain"/>
    <property type="match status" value="1"/>
</dbReference>
<dbReference type="Pfam" id="PF01394">
    <property type="entry name" value="Clathrin_propel"/>
    <property type="match status" value="1"/>
</dbReference>
<dbReference type="GO" id="GO:0071439">
    <property type="term" value="C:clathrin complex"/>
    <property type="evidence" value="ECO:0007669"/>
    <property type="project" value="TreeGrafter"/>
</dbReference>
<dbReference type="EMBL" id="KQ428715">
    <property type="protein sequence ID" value="KOF65938.1"/>
    <property type="molecule type" value="Genomic_DNA"/>
</dbReference>
<sequence length="445" mass="50126">MISDQWIAVRHDSRDRKMSNVTVLNPREGTKIYAGSTFADSLLMNPSHPLIALKANLRFEVFNVGNKVLVSKTDMLERVIFWTWVNSDIIAIITDSTVYHWDLWQGDSPPENVFQRHDRLTFSEIISYKADPSLKWLAITGLTPEEDRISGVTQLYNVDEDITQCINSHAVCFTHYRFDDNPLPSTVFCVASRDTQDKGKIHIIELGPYKHGNFAPRNSYTEIQFTDDTERYDFPISIQVSEEYGLLYMVTKYGYLYLCDMETAACLCVTRVSIDIVFTSTLNSISQGILGVTRTGRILSVDIKKDLLIAQIRESAKWANQANRLERVMAGKGQNKEESSKKDQIPHKNKNHNNNNNLSFQVNNNTNTNRTTTTNNTTTTITTTTRSSIAHVSSSSCSTSCSSSMMKDCSKVPLLLSPSSLPTICYEDSDSRSSHSQEEASESDS</sequence>
<proteinExistence type="predicted"/>
<name>A0A0L8FMR2_OCTBM</name>
<protein>
    <recommendedName>
        <fullName evidence="3">Clathrin heavy chain linker core motif domain-containing protein</fullName>
    </recommendedName>
</protein>
<dbReference type="PANTHER" id="PTHR10292:SF1">
    <property type="entry name" value="CLATHRIN HEAVY CHAIN"/>
    <property type="match status" value="1"/>
</dbReference>
<organism evidence="2">
    <name type="scientific">Octopus bimaculoides</name>
    <name type="common">California two-spotted octopus</name>
    <dbReference type="NCBI Taxonomy" id="37653"/>
    <lineage>
        <taxon>Eukaryota</taxon>
        <taxon>Metazoa</taxon>
        <taxon>Spiralia</taxon>
        <taxon>Lophotrochozoa</taxon>
        <taxon>Mollusca</taxon>
        <taxon>Cephalopoda</taxon>
        <taxon>Coleoidea</taxon>
        <taxon>Octopodiformes</taxon>
        <taxon>Octopoda</taxon>
        <taxon>Incirrata</taxon>
        <taxon>Octopodidae</taxon>
        <taxon>Octopus</taxon>
    </lineage>
</organism>
<dbReference type="PANTHER" id="PTHR10292">
    <property type="entry name" value="CLATHRIN HEAVY CHAIN RELATED"/>
    <property type="match status" value="1"/>
</dbReference>
<dbReference type="AlphaFoldDB" id="A0A0L8FMR2"/>
<feature type="region of interest" description="Disordered" evidence="1">
    <location>
        <begin position="420"/>
        <end position="445"/>
    </location>
</feature>
<feature type="region of interest" description="Disordered" evidence="1">
    <location>
        <begin position="329"/>
        <end position="382"/>
    </location>
</feature>
<feature type="compositionally biased region" description="Basic and acidic residues" evidence="1">
    <location>
        <begin position="429"/>
        <end position="438"/>
    </location>
</feature>
<dbReference type="GO" id="GO:0006886">
    <property type="term" value="P:intracellular protein transport"/>
    <property type="evidence" value="ECO:0007669"/>
    <property type="project" value="InterPro"/>
</dbReference>
<gene>
    <name evidence="2" type="ORF">OCBIM_22013967mg</name>
</gene>
<reference evidence="2" key="1">
    <citation type="submission" date="2015-07" db="EMBL/GenBank/DDBJ databases">
        <title>MeaNS - Measles Nucleotide Surveillance Program.</title>
        <authorList>
            <person name="Tran T."/>
            <person name="Druce J."/>
        </authorList>
    </citation>
    <scope>NUCLEOTIDE SEQUENCE</scope>
    <source>
        <strain evidence="2">UCB-OBI-ISO-001</strain>
        <tissue evidence="2">Gonad</tissue>
    </source>
</reference>
<evidence type="ECO:0000313" key="2">
    <source>
        <dbReference type="EMBL" id="KOF65938.1"/>
    </source>
</evidence>
<dbReference type="GO" id="GO:0030132">
    <property type="term" value="C:clathrin coat of coated pit"/>
    <property type="evidence" value="ECO:0007669"/>
    <property type="project" value="InterPro"/>
</dbReference>
<dbReference type="GO" id="GO:0032051">
    <property type="term" value="F:clathrin light chain binding"/>
    <property type="evidence" value="ECO:0007669"/>
    <property type="project" value="TreeGrafter"/>
</dbReference>
<dbReference type="GO" id="GO:0030130">
    <property type="term" value="C:clathrin coat of trans-Golgi network vesicle"/>
    <property type="evidence" value="ECO:0007669"/>
    <property type="project" value="InterPro"/>
</dbReference>
<dbReference type="InterPro" id="IPR016025">
    <property type="entry name" value="Clathrin_H-chain_N"/>
</dbReference>
<dbReference type="InterPro" id="IPR022365">
    <property type="entry name" value="Clathrin_H-chain_propeller_rpt"/>
</dbReference>
<dbReference type="Gene3D" id="2.130.10.110">
    <property type="entry name" value="Clathrin heavy-chain terminal domain"/>
    <property type="match status" value="1"/>
</dbReference>
<dbReference type="GO" id="GO:0005198">
    <property type="term" value="F:structural molecule activity"/>
    <property type="evidence" value="ECO:0007669"/>
    <property type="project" value="InterPro"/>
</dbReference>
<accession>A0A0L8FMR2</accession>